<keyword evidence="1" id="KW-0812">Transmembrane</keyword>
<evidence type="ECO:0000313" key="3">
    <source>
        <dbReference type="Proteomes" id="UP000436006"/>
    </source>
</evidence>
<name>A0A7K1S8P1_9BACT</name>
<reference evidence="2 3" key="1">
    <citation type="submission" date="2019-12" db="EMBL/GenBank/DDBJ databases">
        <title>Spirosoma sp. HMF4905 genome sequencing and assembly.</title>
        <authorList>
            <person name="Kang H."/>
            <person name="Cha I."/>
            <person name="Kim H."/>
            <person name="Joh K."/>
        </authorList>
    </citation>
    <scope>NUCLEOTIDE SEQUENCE [LARGE SCALE GENOMIC DNA]</scope>
    <source>
        <strain evidence="2 3">HMF4905</strain>
    </source>
</reference>
<dbReference type="Proteomes" id="UP000436006">
    <property type="component" value="Unassembled WGS sequence"/>
</dbReference>
<feature type="transmembrane region" description="Helical" evidence="1">
    <location>
        <begin position="43"/>
        <end position="63"/>
    </location>
</feature>
<keyword evidence="1" id="KW-0472">Membrane</keyword>
<gene>
    <name evidence="2" type="ORF">GO755_08950</name>
</gene>
<comment type="caution">
    <text evidence="2">The sequence shown here is derived from an EMBL/GenBank/DDBJ whole genome shotgun (WGS) entry which is preliminary data.</text>
</comment>
<evidence type="ECO:0000256" key="1">
    <source>
        <dbReference type="SAM" id="Phobius"/>
    </source>
</evidence>
<proteinExistence type="predicted"/>
<keyword evidence="3" id="KW-1185">Reference proteome</keyword>
<dbReference type="EMBL" id="WPIN01000003">
    <property type="protein sequence ID" value="MVM30159.1"/>
    <property type="molecule type" value="Genomic_DNA"/>
</dbReference>
<protein>
    <submittedName>
        <fullName evidence="2">Uncharacterized protein</fullName>
    </submittedName>
</protein>
<evidence type="ECO:0000313" key="2">
    <source>
        <dbReference type="EMBL" id="MVM30159.1"/>
    </source>
</evidence>
<keyword evidence="1" id="KW-1133">Transmembrane helix</keyword>
<sequence>MTLIVSFSHPVVYVVTTGYFRIVHTFSLKGLSRLATADRDFQFAYLLILIAMQSIVFYFVSFFQQLDTFDRRIIIFSSI</sequence>
<dbReference type="RefSeq" id="WP_157584412.1">
    <property type="nucleotide sequence ID" value="NZ_WPIN01000003.1"/>
</dbReference>
<dbReference type="AlphaFoldDB" id="A0A7K1S8P1"/>
<accession>A0A7K1S8P1</accession>
<organism evidence="2 3">
    <name type="scientific">Spirosoma arboris</name>
    <dbReference type="NCBI Taxonomy" id="2682092"/>
    <lineage>
        <taxon>Bacteria</taxon>
        <taxon>Pseudomonadati</taxon>
        <taxon>Bacteroidota</taxon>
        <taxon>Cytophagia</taxon>
        <taxon>Cytophagales</taxon>
        <taxon>Cytophagaceae</taxon>
        <taxon>Spirosoma</taxon>
    </lineage>
</organism>